<dbReference type="RefSeq" id="WP_211081531.1">
    <property type="nucleotide sequence ID" value="NZ_JAGIKV010000003.1"/>
</dbReference>
<dbReference type="InterPro" id="IPR036439">
    <property type="entry name" value="Dockerin_dom_sf"/>
</dbReference>
<sequence length="344" mass="38542">MKGKQKNRLKPILKKSMLTALGLGIALPIGGTLPQANAGEIGPEINISRPVLNDGIHWLNYSSEQNDPSFVSGVPIEVTNNRVRIDLSTHLRSDEFSMLTANSSDNSIARVYVETIENENTLVVIPYKSGKINIELKAQYTVSDVPETVTDNFELNISKKGDVNADGKVNSADAAELLTYLRNMVSRRGYSYVEMNRMDVDRNAEPTLGDMNALLNGYANKTLGAKNNDYVLTFQQVDDAPYVLNGQLKNYMENTIATDYYLMDVDADDIDYINTPSYQWYRATDPSGEDMVPIEGETREQHTVTSEDEDYYLVLEVTTHSTSDTNTEPRRVYIVGKEKIQRPD</sequence>
<dbReference type="Proteomes" id="UP000810207">
    <property type="component" value="Unassembled WGS sequence"/>
</dbReference>
<dbReference type="InterPro" id="IPR002105">
    <property type="entry name" value="Dockerin_1_rpt"/>
</dbReference>
<reference evidence="2 3" key="1">
    <citation type="submission" date="2021-03" db="EMBL/GenBank/DDBJ databases">
        <title>Genomic Encyclopedia of Type Strains, Phase IV (KMG-IV): sequencing the most valuable type-strain genomes for metagenomic binning, comparative biology and taxonomic classification.</title>
        <authorList>
            <person name="Goeker M."/>
        </authorList>
    </citation>
    <scope>NUCLEOTIDE SEQUENCE [LARGE SCALE GENOMIC DNA]</scope>
    <source>
        <strain evidence="2 3">DSM 21292</strain>
    </source>
</reference>
<feature type="chain" id="PRO_5045402957" description="Dockerin domain-containing protein" evidence="1">
    <location>
        <begin position="39"/>
        <end position="344"/>
    </location>
</feature>
<feature type="signal peptide" evidence="1">
    <location>
        <begin position="1"/>
        <end position="38"/>
    </location>
</feature>
<comment type="caution">
    <text evidence="2">The sequence shown here is derived from an EMBL/GenBank/DDBJ whole genome shotgun (WGS) entry which is preliminary data.</text>
</comment>
<name>A0ABS4RNU5_PAEXY</name>
<gene>
    <name evidence="2" type="ORF">J2Z28_001174</name>
</gene>
<dbReference type="Gene3D" id="2.60.40.2700">
    <property type="match status" value="1"/>
</dbReference>
<evidence type="ECO:0008006" key="4">
    <source>
        <dbReference type="Google" id="ProtNLM"/>
    </source>
</evidence>
<dbReference type="SUPFAM" id="SSF63446">
    <property type="entry name" value="Type I dockerin domain"/>
    <property type="match status" value="1"/>
</dbReference>
<keyword evidence="3" id="KW-1185">Reference proteome</keyword>
<organism evidence="2 3">
    <name type="scientific">Paenibacillus xylanexedens</name>
    <dbReference type="NCBI Taxonomy" id="528191"/>
    <lineage>
        <taxon>Bacteria</taxon>
        <taxon>Bacillati</taxon>
        <taxon>Bacillota</taxon>
        <taxon>Bacilli</taxon>
        <taxon>Bacillales</taxon>
        <taxon>Paenibacillaceae</taxon>
        <taxon>Paenibacillus</taxon>
    </lineage>
</organism>
<dbReference type="Pfam" id="PF00404">
    <property type="entry name" value="Dockerin_1"/>
    <property type="match status" value="1"/>
</dbReference>
<evidence type="ECO:0000256" key="1">
    <source>
        <dbReference type="SAM" id="SignalP"/>
    </source>
</evidence>
<proteinExistence type="predicted"/>
<evidence type="ECO:0000313" key="3">
    <source>
        <dbReference type="Proteomes" id="UP000810207"/>
    </source>
</evidence>
<accession>A0ABS4RNU5</accession>
<dbReference type="Gene3D" id="1.10.1330.10">
    <property type="entry name" value="Dockerin domain"/>
    <property type="match status" value="1"/>
</dbReference>
<dbReference type="EMBL" id="JAGIKV010000003">
    <property type="protein sequence ID" value="MBP2244561.1"/>
    <property type="molecule type" value="Genomic_DNA"/>
</dbReference>
<evidence type="ECO:0000313" key="2">
    <source>
        <dbReference type="EMBL" id="MBP2244561.1"/>
    </source>
</evidence>
<protein>
    <recommendedName>
        <fullName evidence="4">Dockerin domain-containing protein</fullName>
    </recommendedName>
</protein>
<keyword evidence="1" id="KW-0732">Signal</keyword>